<sequence length="140" mass="15991">MISSNAKQDLEQSLLKLHTQIASTRAALSAIAAYDRSTSMLRRSAFILDRRLDFGDWYSRECLTEAETILEVAKRWVVDGSERCLIWQEGCPHEGWYETVLPYEIELLDNECRALGKFCSSLKASLDLKSAIEMISELRL</sequence>
<organism evidence="1">
    <name type="scientific">Sulfitobacter sp. TCYB15</name>
    <dbReference type="NCBI Taxonomy" id="3229275"/>
    <lineage>
        <taxon>Bacteria</taxon>
        <taxon>Pseudomonadati</taxon>
        <taxon>Pseudomonadota</taxon>
        <taxon>Alphaproteobacteria</taxon>
        <taxon>Rhodobacterales</taxon>
        <taxon>Roseobacteraceae</taxon>
        <taxon>Sulfitobacter</taxon>
    </lineage>
</organism>
<gene>
    <name evidence="1" type="ORF">ABM428_05490</name>
</gene>
<dbReference type="EMBL" id="CP159193">
    <property type="protein sequence ID" value="XCF11294.1"/>
    <property type="molecule type" value="Genomic_DNA"/>
</dbReference>
<evidence type="ECO:0000313" key="1">
    <source>
        <dbReference type="EMBL" id="XCF11294.1"/>
    </source>
</evidence>
<accession>A0AAU8C5G6</accession>
<protein>
    <submittedName>
        <fullName evidence="1">Uncharacterized protein</fullName>
    </submittedName>
</protein>
<dbReference type="KEGG" id="suly:ABM428_05490"/>
<name>A0AAU8C5G6_9RHOB</name>
<dbReference type="RefSeq" id="WP_340271174.1">
    <property type="nucleotide sequence ID" value="NZ_CP159193.1"/>
</dbReference>
<reference evidence="1" key="2">
    <citation type="submission" date="2024-06" db="EMBL/GenBank/DDBJ databases">
        <authorList>
            <person name="Deng Y."/>
        </authorList>
    </citation>
    <scope>NUCLEOTIDE SEQUENCE</scope>
    <source>
        <strain evidence="1">TCYB15</strain>
    </source>
</reference>
<reference evidence="1" key="1">
    <citation type="journal article" date="2020" name="Int. J. Syst. Evol. Microbiol.">
        <title>Notification of changes in taxonomic opinion previously published outside the IJSEM.</title>
        <authorList>
            <person name="Oren A."/>
            <person name="Garrity G."/>
        </authorList>
    </citation>
    <scope>NUCLEOTIDE SEQUENCE</scope>
    <source>
        <strain evidence="1">TCYB15</strain>
    </source>
</reference>
<proteinExistence type="predicted"/>
<dbReference type="AlphaFoldDB" id="A0AAU8C5G6"/>